<protein>
    <submittedName>
        <fullName evidence="3">Uncharacterized protein LOC106070402</fullName>
    </submittedName>
</protein>
<name>A0A9W3B020_BIOGL</name>
<dbReference type="Proteomes" id="UP001165740">
    <property type="component" value="Chromosome 7"/>
</dbReference>
<accession>A0A9W3B020</accession>
<evidence type="ECO:0000313" key="2">
    <source>
        <dbReference type="Proteomes" id="UP001165740"/>
    </source>
</evidence>
<dbReference type="GeneID" id="106070402"/>
<dbReference type="CDD" id="cd00117">
    <property type="entry name" value="TFP"/>
    <property type="match status" value="1"/>
</dbReference>
<dbReference type="RefSeq" id="XP_055892815.1">
    <property type="nucleotide sequence ID" value="XM_056036840.1"/>
</dbReference>
<dbReference type="InterPro" id="IPR045860">
    <property type="entry name" value="Snake_toxin-like_sf"/>
</dbReference>
<proteinExistence type="predicted"/>
<dbReference type="AlphaFoldDB" id="A0A9W3B020"/>
<evidence type="ECO:0000313" key="3">
    <source>
        <dbReference type="RefSeq" id="XP_055892815.1"/>
    </source>
</evidence>
<evidence type="ECO:0000256" key="1">
    <source>
        <dbReference type="SAM" id="SignalP"/>
    </source>
</evidence>
<sequence length="237" mass="26394">MTPYAIFIHISLTFFITVNGQITCPVCTDPYNPDSCTGTQQCHSHDVCELHVHLSDRNRVNYICHNSHACVNQQTHACNPYTHDTCTFCCNSLQSCATERQDLFTTRFTAAMSTLQPTSFVPTTAPTINATTASMCIRCDSNPCNENLIPSLQPIQCPSTQPYCYTDVVQDAAGRSVYKGCANESFCRTKYWDYSAVSVACSRYPYSSSAYLECTFCCLGEGCNRADRPPQYTLVNF</sequence>
<keyword evidence="1" id="KW-0732">Signal</keyword>
<reference evidence="3" key="1">
    <citation type="submission" date="2025-08" db="UniProtKB">
        <authorList>
            <consortium name="RefSeq"/>
        </authorList>
    </citation>
    <scope>IDENTIFICATION</scope>
</reference>
<dbReference type="OrthoDB" id="6130170at2759"/>
<organism evidence="2 3">
    <name type="scientific">Biomphalaria glabrata</name>
    <name type="common">Bloodfluke planorb</name>
    <name type="synonym">Freshwater snail</name>
    <dbReference type="NCBI Taxonomy" id="6526"/>
    <lineage>
        <taxon>Eukaryota</taxon>
        <taxon>Metazoa</taxon>
        <taxon>Spiralia</taxon>
        <taxon>Lophotrochozoa</taxon>
        <taxon>Mollusca</taxon>
        <taxon>Gastropoda</taxon>
        <taxon>Heterobranchia</taxon>
        <taxon>Euthyneura</taxon>
        <taxon>Panpulmonata</taxon>
        <taxon>Hygrophila</taxon>
        <taxon>Lymnaeoidea</taxon>
        <taxon>Planorbidae</taxon>
        <taxon>Biomphalaria</taxon>
    </lineage>
</organism>
<gene>
    <name evidence="3" type="primary">LOC106070402</name>
</gene>
<keyword evidence="2" id="KW-1185">Reference proteome</keyword>
<feature type="signal peptide" evidence="1">
    <location>
        <begin position="1"/>
        <end position="20"/>
    </location>
</feature>
<dbReference type="SUPFAM" id="SSF57302">
    <property type="entry name" value="Snake toxin-like"/>
    <property type="match status" value="1"/>
</dbReference>
<feature type="chain" id="PRO_5040930639" evidence="1">
    <location>
        <begin position="21"/>
        <end position="237"/>
    </location>
</feature>